<organism evidence="2 3">
    <name type="scientific">Mycobacterium gordonae</name>
    <dbReference type="NCBI Taxonomy" id="1778"/>
    <lineage>
        <taxon>Bacteria</taxon>
        <taxon>Bacillati</taxon>
        <taxon>Actinomycetota</taxon>
        <taxon>Actinomycetes</taxon>
        <taxon>Mycobacteriales</taxon>
        <taxon>Mycobacteriaceae</taxon>
        <taxon>Mycobacterium</taxon>
    </lineage>
</organism>
<keyword evidence="1" id="KW-1133">Transmembrane helix</keyword>
<protein>
    <recommendedName>
        <fullName evidence="4">Glycosyltransferase RgtA/B/C/D-like domain-containing protein</fullName>
    </recommendedName>
</protein>
<accession>A0A1X1WIS1</accession>
<dbReference type="EMBL" id="LQOY01000081">
    <property type="protein sequence ID" value="ORV86507.1"/>
    <property type="molecule type" value="Genomic_DNA"/>
</dbReference>
<evidence type="ECO:0008006" key="4">
    <source>
        <dbReference type="Google" id="ProtNLM"/>
    </source>
</evidence>
<name>A0A1X1WIS1_MYCGO</name>
<reference evidence="2 3" key="1">
    <citation type="submission" date="2016-01" db="EMBL/GenBank/DDBJ databases">
        <title>The new phylogeny of the genus Mycobacterium.</title>
        <authorList>
            <person name="Tarcisio F."/>
            <person name="Conor M."/>
            <person name="Antonella G."/>
            <person name="Elisabetta G."/>
            <person name="Giulia F.S."/>
            <person name="Sara T."/>
            <person name="Anna F."/>
            <person name="Clotilde B."/>
            <person name="Roberto B."/>
            <person name="Veronica D.S."/>
            <person name="Fabio R."/>
            <person name="Monica P."/>
            <person name="Olivier J."/>
            <person name="Enrico T."/>
            <person name="Nicola S."/>
        </authorList>
    </citation>
    <scope>NUCLEOTIDE SEQUENCE [LARGE SCALE GENOMIC DNA]</scope>
    <source>
        <strain evidence="2 3">DSM 44160</strain>
    </source>
</reference>
<evidence type="ECO:0000313" key="2">
    <source>
        <dbReference type="EMBL" id="ORV86507.1"/>
    </source>
</evidence>
<dbReference type="RefSeq" id="WP_069433764.1">
    <property type="nucleotide sequence ID" value="NZ_MIHG01000043.1"/>
</dbReference>
<feature type="transmembrane region" description="Helical" evidence="1">
    <location>
        <begin position="254"/>
        <end position="279"/>
    </location>
</feature>
<evidence type="ECO:0000256" key="1">
    <source>
        <dbReference type="SAM" id="Phobius"/>
    </source>
</evidence>
<dbReference type="Proteomes" id="UP000193928">
    <property type="component" value="Unassembled WGS sequence"/>
</dbReference>
<keyword evidence="1" id="KW-0812">Transmembrane</keyword>
<evidence type="ECO:0000313" key="3">
    <source>
        <dbReference type="Proteomes" id="UP000193928"/>
    </source>
</evidence>
<feature type="transmembrane region" description="Helical" evidence="1">
    <location>
        <begin position="144"/>
        <end position="159"/>
    </location>
</feature>
<feature type="transmembrane region" description="Helical" evidence="1">
    <location>
        <begin position="166"/>
        <end position="184"/>
    </location>
</feature>
<feature type="transmembrane region" description="Helical" evidence="1">
    <location>
        <begin position="339"/>
        <end position="358"/>
    </location>
</feature>
<keyword evidence="3" id="KW-1185">Reference proteome</keyword>
<proteinExistence type="predicted"/>
<feature type="transmembrane region" description="Helical" evidence="1">
    <location>
        <begin position="215"/>
        <end position="234"/>
    </location>
</feature>
<gene>
    <name evidence="2" type="ORF">AWC08_24735</name>
</gene>
<feature type="transmembrane region" description="Helical" evidence="1">
    <location>
        <begin position="313"/>
        <end position="332"/>
    </location>
</feature>
<keyword evidence="1" id="KW-0472">Membrane</keyword>
<feature type="transmembrane region" description="Helical" evidence="1">
    <location>
        <begin position="85"/>
        <end position="113"/>
    </location>
</feature>
<dbReference type="AlphaFoldDB" id="A0A1X1WIS1"/>
<comment type="caution">
    <text evidence="2">The sequence shown here is derived from an EMBL/GenBank/DDBJ whole genome shotgun (WGS) entry which is preliminary data.</text>
</comment>
<feature type="transmembrane region" description="Helical" evidence="1">
    <location>
        <begin position="291"/>
        <end position="307"/>
    </location>
</feature>
<sequence>MAGGQLNRFKSWCSSADWGSAPWQRVVTAVVAALLFQAISATEPPVGLDPSWESALALARSRDLDWGPEIVFTAGPLGFLHNPGFYYYGQSVLATGYQVIVLVALFLGIAAALRQRYAPTAALLGAFLTTGFANLLIASLYPDLAVLAAFAWAIVPLLGRDAKRSTVFATCITLGAVAGFQFLVKVNSGPMILAIALTLSLLSDWRALGRHSATVAVFVTSTVVWWLLAGQPIAELPVWLRLSVAVASGYVDAMAVPLFPFAIPSVLLALGWIAAICLLFVRRRPDIPRRFVVLVLLVSLIVAKTAFGRFDAGHVFILLSLIVVATVVTPSLRRRERSVALVAVVLVYLGLAGPLPLIRTEAIALSPVRAVQRLFTLATPGQWDRRVEESKARQRAQYAIPARFLDTIGSAPIHVDPSEASAVWAYNLGWHPTPVFQTYSAYTPMLDALNRDTLANGPQHVLSRISSDKPAKGIDGRLGVQESPLYSRVLLCNYELKGIENQWALFERVHSHCGQLTGVSETSVHDKETITVPSPSQPGKAVLVSLDLDQNLCDRLFQGTVAPLSNFTVALDGVTYRLVAANAAEPFLLSSPRSLDGTNIEIHAHTIAVGRHTSLGDTSASARLHFYEMTVG</sequence>